<sequence length="161" mass="17485">MSIETVRLFLREKGFEDRIREFGVSSATVNLAAQAVGCEPARIAKTLSFLVDGRCVLIVAAGDAKIDNSKYKAQFHTKAKMLTPEQALDFTGHAVGGVCPFAVDPDRVTSYLDVSLQRFDTVYPAAGSSSSAVRLTCCELAQLARSAGWIDVCKGWQETEF</sequence>
<gene>
    <name evidence="2" type="ORF">L0P79_03905</name>
</gene>
<dbReference type="InterPro" id="IPR007214">
    <property type="entry name" value="YbaK/aa-tRNA-synth-assoc-dom"/>
</dbReference>
<dbReference type="Proteomes" id="UP001200313">
    <property type="component" value="Unassembled WGS sequence"/>
</dbReference>
<name>A0ABS9M600_9FIRM</name>
<reference evidence="2 3" key="1">
    <citation type="submission" date="2022-01" db="EMBL/GenBank/DDBJ databases">
        <title>Collection of gut derived symbiotic bacterial strains cultured from healthy donors.</title>
        <authorList>
            <person name="Lin H."/>
            <person name="Kohout C."/>
            <person name="Waligurski E."/>
            <person name="Pamer E.G."/>
        </authorList>
    </citation>
    <scope>NUCLEOTIDE SEQUENCE [LARGE SCALE GENOMIC DNA]</scope>
    <source>
        <strain evidence="2 3">DFI.3.7</strain>
    </source>
</reference>
<evidence type="ECO:0000259" key="1">
    <source>
        <dbReference type="Pfam" id="PF04073"/>
    </source>
</evidence>
<dbReference type="Pfam" id="PF04073">
    <property type="entry name" value="tRNA_edit"/>
    <property type="match status" value="1"/>
</dbReference>
<evidence type="ECO:0000313" key="2">
    <source>
        <dbReference type="EMBL" id="MCG4526216.1"/>
    </source>
</evidence>
<feature type="domain" description="YbaK/aminoacyl-tRNA synthetase-associated" evidence="1">
    <location>
        <begin position="27"/>
        <end position="140"/>
    </location>
</feature>
<dbReference type="RefSeq" id="WP_238073354.1">
    <property type="nucleotide sequence ID" value="NZ_JAKNJB010000005.1"/>
</dbReference>
<dbReference type="PANTHER" id="PTHR30411">
    <property type="entry name" value="CYTOPLASMIC PROTEIN"/>
    <property type="match status" value="1"/>
</dbReference>
<evidence type="ECO:0000313" key="3">
    <source>
        <dbReference type="Proteomes" id="UP001200313"/>
    </source>
</evidence>
<organism evidence="2 3">
    <name type="scientific">Intestinimonas massiliensis</name>
    <name type="common">ex Afouda et al. 2020</name>
    <dbReference type="NCBI Taxonomy" id="1673721"/>
    <lineage>
        <taxon>Bacteria</taxon>
        <taxon>Bacillati</taxon>
        <taxon>Bacillota</taxon>
        <taxon>Clostridia</taxon>
        <taxon>Eubacteriales</taxon>
        <taxon>Intestinimonas</taxon>
    </lineage>
</organism>
<dbReference type="EMBL" id="JAKNJB010000005">
    <property type="protein sequence ID" value="MCG4526216.1"/>
    <property type="molecule type" value="Genomic_DNA"/>
</dbReference>
<dbReference type="CDD" id="cd04333">
    <property type="entry name" value="ProX_deacylase"/>
    <property type="match status" value="1"/>
</dbReference>
<dbReference type="SUPFAM" id="SSF55826">
    <property type="entry name" value="YbaK/ProRS associated domain"/>
    <property type="match status" value="1"/>
</dbReference>
<dbReference type="Gene3D" id="3.90.960.10">
    <property type="entry name" value="YbaK/aminoacyl-tRNA synthetase-associated domain"/>
    <property type="match status" value="1"/>
</dbReference>
<accession>A0ABS9M600</accession>
<proteinExistence type="predicted"/>
<protein>
    <submittedName>
        <fullName evidence="2">YbaK/EbsC family protein</fullName>
    </submittedName>
</protein>
<comment type="caution">
    <text evidence="2">The sequence shown here is derived from an EMBL/GenBank/DDBJ whole genome shotgun (WGS) entry which is preliminary data.</text>
</comment>
<dbReference type="PANTHER" id="PTHR30411:SF1">
    <property type="entry name" value="CYTOPLASMIC PROTEIN"/>
    <property type="match status" value="1"/>
</dbReference>
<keyword evidence="3" id="KW-1185">Reference proteome</keyword>
<dbReference type="InterPro" id="IPR036754">
    <property type="entry name" value="YbaK/aa-tRNA-synt-asso_dom_sf"/>
</dbReference>